<protein>
    <submittedName>
        <fullName evidence="5">Lrp/AsnC family transcriptional regulator</fullName>
    </submittedName>
</protein>
<dbReference type="CDD" id="cd00090">
    <property type="entry name" value="HTH_ARSR"/>
    <property type="match status" value="1"/>
</dbReference>
<feature type="domain" description="HTH asnC-type" evidence="4">
    <location>
        <begin position="21"/>
        <end position="82"/>
    </location>
</feature>
<dbReference type="Gene3D" id="3.30.70.920">
    <property type="match status" value="1"/>
</dbReference>
<sequence>MTNDSSAADFSSVVPKERRGLDPVDRRILELLQEDARMPNNAIAAAVGVAPSTCHGRIRALQDSGVIRGFHADVDPAATGRGLQAMIAIRLHAHARSNLATFKDYLARLPGVESIFFVTGDRDFLIHVALSDSEALRDLVAHNISVHPEVAGTNTSVIFEYVSVRRPAG</sequence>
<dbReference type="PANTHER" id="PTHR30154:SF54">
    <property type="entry name" value="POSSIBLE TRANSCRIPTIONAL REGULATORY PROTEIN (PROBABLY LRP_ASNC-FAMILY)"/>
    <property type="match status" value="1"/>
</dbReference>
<evidence type="ECO:0000256" key="1">
    <source>
        <dbReference type="ARBA" id="ARBA00023015"/>
    </source>
</evidence>
<dbReference type="InterPro" id="IPR036388">
    <property type="entry name" value="WH-like_DNA-bd_sf"/>
</dbReference>
<keyword evidence="1" id="KW-0805">Transcription regulation</keyword>
<keyword evidence="2" id="KW-0238">DNA-binding</keyword>
<dbReference type="RefSeq" id="WP_191808789.1">
    <property type="nucleotide sequence ID" value="NZ_JACSQD010000007.1"/>
</dbReference>
<dbReference type="InterPro" id="IPR011008">
    <property type="entry name" value="Dimeric_a/b-barrel"/>
</dbReference>
<dbReference type="InterPro" id="IPR036390">
    <property type="entry name" value="WH_DNA-bd_sf"/>
</dbReference>
<dbReference type="InterPro" id="IPR011991">
    <property type="entry name" value="ArsR-like_HTH"/>
</dbReference>
<dbReference type="Gene3D" id="1.10.10.10">
    <property type="entry name" value="Winged helix-like DNA-binding domain superfamily/Winged helix DNA-binding domain"/>
    <property type="match status" value="1"/>
</dbReference>
<dbReference type="InterPro" id="IPR000485">
    <property type="entry name" value="AsnC-type_HTH_dom"/>
</dbReference>
<keyword evidence="6" id="KW-1185">Reference proteome</keyword>
<dbReference type="PRINTS" id="PR00033">
    <property type="entry name" value="HTHASNC"/>
</dbReference>
<dbReference type="PROSITE" id="PS50956">
    <property type="entry name" value="HTH_ASNC_2"/>
    <property type="match status" value="1"/>
</dbReference>
<reference evidence="5 6" key="1">
    <citation type="submission" date="2020-08" db="EMBL/GenBank/DDBJ databases">
        <title>A Genomic Blueprint of the Chicken Gut Microbiome.</title>
        <authorList>
            <person name="Gilroy R."/>
            <person name="Ravi A."/>
            <person name="Getino M."/>
            <person name="Pursley I."/>
            <person name="Horton D.L."/>
            <person name="Alikhan N.-F."/>
            <person name="Baker D."/>
            <person name="Gharbi K."/>
            <person name="Hall N."/>
            <person name="Watson M."/>
            <person name="Adriaenssens E.M."/>
            <person name="Foster-Nyarko E."/>
            <person name="Jarju S."/>
            <person name="Secka A."/>
            <person name="Antonio M."/>
            <person name="Oren A."/>
            <person name="Chaudhuri R."/>
            <person name="La Ragione R.M."/>
            <person name="Hildebrand F."/>
            <person name="Pallen M.J."/>
        </authorList>
    </citation>
    <scope>NUCLEOTIDE SEQUENCE [LARGE SCALE GENOMIC DNA]</scope>
    <source>
        <strain evidence="5 6">Sa2CUA1</strain>
    </source>
</reference>
<dbReference type="PANTHER" id="PTHR30154">
    <property type="entry name" value="LEUCINE-RESPONSIVE REGULATORY PROTEIN"/>
    <property type="match status" value="1"/>
</dbReference>
<name>A0ABR8UWN9_9MICC</name>
<dbReference type="Pfam" id="PF01037">
    <property type="entry name" value="AsnC_trans_reg"/>
    <property type="match status" value="1"/>
</dbReference>
<dbReference type="Pfam" id="PF13404">
    <property type="entry name" value="HTH_AsnC-type"/>
    <property type="match status" value="1"/>
</dbReference>
<accession>A0ABR8UWN9</accession>
<dbReference type="SUPFAM" id="SSF54909">
    <property type="entry name" value="Dimeric alpha+beta barrel"/>
    <property type="match status" value="1"/>
</dbReference>
<comment type="caution">
    <text evidence="5">The sequence shown here is derived from an EMBL/GenBank/DDBJ whole genome shotgun (WGS) entry which is preliminary data.</text>
</comment>
<gene>
    <name evidence="5" type="ORF">H9639_14520</name>
</gene>
<dbReference type="SUPFAM" id="SSF46785">
    <property type="entry name" value="Winged helix' DNA-binding domain"/>
    <property type="match status" value="1"/>
</dbReference>
<dbReference type="InterPro" id="IPR019887">
    <property type="entry name" value="Tscrpt_reg_AsnC/Lrp_C"/>
</dbReference>
<evidence type="ECO:0000313" key="6">
    <source>
        <dbReference type="Proteomes" id="UP000609874"/>
    </source>
</evidence>
<dbReference type="InterPro" id="IPR019888">
    <property type="entry name" value="Tscrpt_reg_AsnC-like"/>
</dbReference>
<proteinExistence type="predicted"/>
<evidence type="ECO:0000256" key="3">
    <source>
        <dbReference type="ARBA" id="ARBA00023163"/>
    </source>
</evidence>
<dbReference type="Proteomes" id="UP000609874">
    <property type="component" value="Unassembled WGS sequence"/>
</dbReference>
<dbReference type="EMBL" id="JACSQD010000007">
    <property type="protein sequence ID" value="MBD7996511.1"/>
    <property type="molecule type" value="Genomic_DNA"/>
</dbReference>
<keyword evidence="3" id="KW-0804">Transcription</keyword>
<organism evidence="5 6">
    <name type="scientific">Arthrobacter gallicola</name>
    <dbReference type="NCBI Taxonomy" id="2762225"/>
    <lineage>
        <taxon>Bacteria</taxon>
        <taxon>Bacillati</taxon>
        <taxon>Actinomycetota</taxon>
        <taxon>Actinomycetes</taxon>
        <taxon>Micrococcales</taxon>
        <taxon>Micrococcaceae</taxon>
        <taxon>Arthrobacter</taxon>
    </lineage>
</organism>
<dbReference type="SMART" id="SM00344">
    <property type="entry name" value="HTH_ASNC"/>
    <property type="match status" value="1"/>
</dbReference>
<evidence type="ECO:0000259" key="4">
    <source>
        <dbReference type="PROSITE" id="PS50956"/>
    </source>
</evidence>
<evidence type="ECO:0000256" key="2">
    <source>
        <dbReference type="ARBA" id="ARBA00023125"/>
    </source>
</evidence>
<evidence type="ECO:0000313" key="5">
    <source>
        <dbReference type="EMBL" id="MBD7996511.1"/>
    </source>
</evidence>